<keyword evidence="1" id="KW-0732">Signal</keyword>
<protein>
    <recommendedName>
        <fullName evidence="4">Killer toxin Kp4 domain-containing protein</fullName>
    </recommendedName>
</protein>
<dbReference type="Proteomes" id="UP000824998">
    <property type="component" value="Unassembled WGS sequence"/>
</dbReference>
<evidence type="ECO:0000313" key="3">
    <source>
        <dbReference type="Proteomes" id="UP000824998"/>
    </source>
</evidence>
<dbReference type="EMBL" id="MU251732">
    <property type="protein sequence ID" value="KAG9229782.1"/>
    <property type="molecule type" value="Genomic_DNA"/>
</dbReference>
<dbReference type="OrthoDB" id="4186099at2759"/>
<organism evidence="2 3">
    <name type="scientific">Amylocarpus encephaloides</name>
    <dbReference type="NCBI Taxonomy" id="45428"/>
    <lineage>
        <taxon>Eukaryota</taxon>
        <taxon>Fungi</taxon>
        <taxon>Dikarya</taxon>
        <taxon>Ascomycota</taxon>
        <taxon>Pezizomycotina</taxon>
        <taxon>Leotiomycetes</taxon>
        <taxon>Helotiales</taxon>
        <taxon>Helotiales incertae sedis</taxon>
        <taxon>Amylocarpus</taxon>
    </lineage>
</organism>
<name>A0A9P8C1C1_9HELO</name>
<proteinExistence type="predicted"/>
<feature type="chain" id="PRO_5040508175" description="Killer toxin Kp4 domain-containing protein" evidence="1">
    <location>
        <begin position="22"/>
        <end position="121"/>
    </location>
</feature>
<reference evidence="2" key="1">
    <citation type="journal article" date="2021" name="IMA Fungus">
        <title>Genomic characterization of three marine fungi, including Emericellopsis atlantica sp. nov. with signatures of a generalist lifestyle and marine biomass degradation.</title>
        <authorList>
            <person name="Hagestad O.C."/>
            <person name="Hou L."/>
            <person name="Andersen J.H."/>
            <person name="Hansen E.H."/>
            <person name="Altermark B."/>
            <person name="Li C."/>
            <person name="Kuhnert E."/>
            <person name="Cox R.J."/>
            <person name="Crous P.W."/>
            <person name="Spatafora J.W."/>
            <person name="Lail K."/>
            <person name="Amirebrahimi M."/>
            <person name="Lipzen A."/>
            <person name="Pangilinan J."/>
            <person name="Andreopoulos W."/>
            <person name="Hayes R.D."/>
            <person name="Ng V."/>
            <person name="Grigoriev I.V."/>
            <person name="Jackson S.A."/>
            <person name="Sutton T.D.S."/>
            <person name="Dobson A.D.W."/>
            <person name="Rama T."/>
        </authorList>
    </citation>
    <scope>NUCLEOTIDE SEQUENCE</scope>
    <source>
        <strain evidence="2">TRa018bII</strain>
    </source>
</reference>
<evidence type="ECO:0000256" key="1">
    <source>
        <dbReference type="SAM" id="SignalP"/>
    </source>
</evidence>
<sequence length="121" mass="12705">MVRLSVIVVALSSVLSSLVAAKNCKNGGIYCGSGLLSRGNYITKINTHLAANQVNQTDYNEKNSLWICVAQGGIEFKELCVGGCLGNGKKDDSCGENKAAEEGAKAAEAARKREIGIVWAA</sequence>
<keyword evidence="3" id="KW-1185">Reference proteome</keyword>
<accession>A0A9P8C1C1</accession>
<comment type="caution">
    <text evidence="2">The sequence shown here is derived from an EMBL/GenBank/DDBJ whole genome shotgun (WGS) entry which is preliminary data.</text>
</comment>
<gene>
    <name evidence="2" type="ORF">BJ875DRAFT_522018</name>
</gene>
<feature type="signal peptide" evidence="1">
    <location>
        <begin position="1"/>
        <end position="21"/>
    </location>
</feature>
<evidence type="ECO:0008006" key="4">
    <source>
        <dbReference type="Google" id="ProtNLM"/>
    </source>
</evidence>
<evidence type="ECO:0000313" key="2">
    <source>
        <dbReference type="EMBL" id="KAG9229782.1"/>
    </source>
</evidence>
<dbReference type="AlphaFoldDB" id="A0A9P8C1C1"/>